<dbReference type="GO" id="GO:0006801">
    <property type="term" value="P:superoxide metabolic process"/>
    <property type="evidence" value="ECO:0007669"/>
    <property type="project" value="InterPro"/>
</dbReference>
<comment type="function">
    <text evidence="2">Destroys radicals which are normally produced within the cells and which are toxic to biological systems. May play a role in favoring mycobacterial survival in phagocytes.</text>
</comment>
<protein>
    <submittedName>
        <fullName evidence="4">Superoxide dismutase family protein</fullName>
    </submittedName>
</protein>
<dbReference type="PANTHER" id="PTHR10003">
    <property type="entry name" value="SUPEROXIDE DISMUTASE CU-ZN -RELATED"/>
    <property type="match status" value="1"/>
</dbReference>
<dbReference type="SUPFAM" id="SSF49329">
    <property type="entry name" value="Cu,Zn superoxide dismutase-like"/>
    <property type="match status" value="1"/>
</dbReference>
<organism evidence="4 5">
    <name type="scientific">Candidatus Scatavimonas merdigallinarum</name>
    <dbReference type="NCBI Taxonomy" id="2840914"/>
    <lineage>
        <taxon>Bacteria</taxon>
        <taxon>Bacillati</taxon>
        <taxon>Bacillota</taxon>
        <taxon>Clostridia</taxon>
        <taxon>Eubacteriales</taxon>
        <taxon>Oscillospiraceae</taxon>
        <taxon>Oscillospiraceae incertae sedis</taxon>
        <taxon>Candidatus Scatavimonas</taxon>
    </lineage>
</organism>
<evidence type="ECO:0000259" key="3">
    <source>
        <dbReference type="Pfam" id="PF00080"/>
    </source>
</evidence>
<reference evidence="4" key="1">
    <citation type="submission" date="2020-10" db="EMBL/GenBank/DDBJ databases">
        <authorList>
            <person name="Gilroy R."/>
        </authorList>
    </citation>
    <scope>NUCLEOTIDE SEQUENCE</scope>
    <source>
        <strain evidence="4">ChiSjej1B19-3389</strain>
    </source>
</reference>
<evidence type="ECO:0000313" key="4">
    <source>
        <dbReference type="EMBL" id="HIQ80260.1"/>
    </source>
</evidence>
<dbReference type="EMBL" id="DVFW01000018">
    <property type="protein sequence ID" value="HIQ80260.1"/>
    <property type="molecule type" value="Genomic_DNA"/>
</dbReference>
<evidence type="ECO:0000313" key="5">
    <source>
        <dbReference type="Proteomes" id="UP000886787"/>
    </source>
</evidence>
<evidence type="ECO:0000256" key="1">
    <source>
        <dbReference type="ARBA" id="ARBA00010457"/>
    </source>
</evidence>
<name>A0A9D0ZH40_9FIRM</name>
<sequence>MLWENTTKNYARKMEKRKPEAFAQIKGGPHNPKIDGTVAFYKTLRGVLVIADIAGLPTDTAECAENIFAMHIHQGGSCTGNAQDPFADTKSHYNPKNCPHPAHAGDLPPLFANNGSAWCAFVTNRFRIRDILGHTVVIHSKADDFKTQPSGDSGDKLACGVIQR</sequence>
<reference evidence="4" key="2">
    <citation type="journal article" date="2021" name="PeerJ">
        <title>Extensive microbial diversity within the chicken gut microbiome revealed by metagenomics and culture.</title>
        <authorList>
            <person name="Gilroy R."/>
            <person name="Ravi A."/>
            <person name="Getino M."/>
            <person name="Pursley I."/>
            <person name="Horton D.L."/>
            <person name="Alikhan N.F."/>
            <person name="Baker D."/>
            <person name="Gharbi K."/>
            <person name="Hall N."/>
            <person name="Watson M."/>
            <person name="Adriaenssens E.M."/>
            <person name="Foster-Nyarko E."/>
            <person name="Jarju S."/>
            <person name="Secka A."/>
            <person name="Antonio M."/>
            <person name="Oren A."/>
            <person name="Chaudhuri R.R."/>
            <person name="La Ragione R."/>
            <person name="Hildebrand F."/>
            <person name="Pallen M.J."/>
        </authorList>
    </citation>
    <scope>NUCLEOTIDE SEQUENCE</scope>
    <source>
        <strain evidence="4">ChiSjej1B19-3389</strain>
    </source>
</reference>
<dbReference type="AlphaFoldDB" id="A0A9D0ZH40"/>
<dbReference type="Pfam" id="PF00080">
    <property type="entry name" value="Sod_Cu"/>
    <property type="match status" value="1"/>
</dbReference>
<accession>A0A9D0ZH40</accession>
<evidence type="ECO:0000256" key="2">
    <source>
        <dbReference type="ARBA" id="ARBA00024900"/>
    </source>
</evidence>
<dbReference type="InterPro" id="IPR036423">
    <property type="entry name" value="SOD-like_Cu/Zn_dom_sf"/>
</dbReference>
<dbReference type="Gene3D" id="2.60.40.200">
    <property type="entry name" value="Superoxide dismutase, copper/zinc binding domain"/>
    <property type="match status" value="1"/>
</dbReference>
<proteinExistence type="inferred from homology"/>
<dbReference type="InterPro" id="IPR018152">
    <property type="entry name" value="SOD_Cu/Zn_BS"/>
</dbReference>
<dbReference type="GO" id="GO:0005507">
    <property type="term" value="F:copper ion binding"/>
    <property type="evidence" value="ECO:0007669"/>
    <property type="project" value="InterPro"/>
</dbReference>
<comment type="caution">
    <text evidence="4">The sequence shown here is derived from an EMBL/GenBank/DDBJ whole genome shotgun (WGS) entry which is preliminary data.</text>
</comment>
<feature type="domain" description="Superoxide dismutase copper/zinc binding" evidence="3">
    <location>
        <begin position="35"/>
        <end position="162"/>
    </location>
</feature>
<dbReference type="Proteomes" id="UP000886787">
    <property type="component" value="Unassembled WGS sequence"/>
</dbReference>
<dbReference type="InterPro" id="IPR024134">
    <property type="entry name" value="SOD_Cu/Zn_/chaperone"/>
</dbReference>
<comment type="similarity">
    <text evidence="1">Belongs to the Cu-Zn superoxide dismutase family.</text>
</comment>
<gene>
    <name evidence="4" type="ORF">IAD32_03120</name>
</gene>
<dbReference type="PROSITE" id="PS00087">
    <property type="entry name" value="SOD_CU_ZN_1"/>
    <property type="match status" value="1"/>
</dbReference>
<dbReference type="InterPro" id="IPR001424">
    <property type="entry name" value="SOD_Cu_Zn_dom"/>
</dbReference>